<dbReference type="AlphaFoldDB" id="A0A6N4Q517"/>
<keyword evidence="2" id="KW-1185">Reference proteome</keyword>
<evidence type="ECO:0000313" key="1">
    <source>
        <dbReference type="EMBL" id="TGK69670.1"/>
    </source>
</evidence>
<protein>
    <submittedName>
        <fullName evidence="1">Uncharacterized protein</fullName>
    </submittedName>
</protein>
<proteinExistence type="predicted"/>
<comment type="caution">
    <text evidence="1">The sequence shown here is derived from an EMBL/GenBank/DDBJ whole genome shotgun (WGS) entry which is preliminary data.</text>
</comment>
<dbReference type="Proteomes" id="UP000297239">
    <property type="component" value="Unassembled WGS sequence"/>
</dbReference>
<dbReference type="RefSeq" id="WP_135634927.1">
    <property type="nucleotide sequence ID" value="NZ_RQFE01000024.1"/>
</dbReference>
<evidence type="ECO:0000313" key="2">
    <source>
        <dbReference type="Proteomes" id="UP000297239"/>
    </source>
</evidence>
<organism evidence="1 2">
    <name type="scientific">Leptospira kanakyensis</name>
    <dbReference type="NCBI Taxonomy" id="2484968"/>
    <lineage>
        <taxon>Bacteria</taxon>
        <taxon>Pseudomonadati</taxon>
        <taxon>Spirochaetota</taxon>
        <taxon>Spirochaetia</taxon>
        <taxon>Leptospirales</taxon>
        <taxon>Leptospiraceae</taxon>
        <taxon>Leptospira</taxon>
    </lineage>
</organism>
<accession>A0A6N4Q517</accession>
<name>A0A6N4Q517_9LEPT</name>
<dbReference type="OrthoDB" id="892146at2"/>
<reference evidence="1" key="1">
    <citation type="journal article" date="2019" name="PLoS Negl. Trop. Dis.">
        <title>Revisiting the worldwide diversity of Leptospira species in the environment.</title>
        <authorList>
            <person name="Vincent A.T."/>
            <person name="Schiettekatte O."/>
            <person name="Bourhy P."/>
            <person name="Veyrier F.J."/>
            <person name="Picardeau M."/>
        </authorList>
    </citation>
    <scope>NUCLEOTIDE SEQUENCE [LARGE SCALE GENOMIC DNA]</scope>
    <source>
        <strain evidence="1">201800293</strain>
    </source>
</reference>
<sequence>MKSIYFTLIISLYLCFAQAKTIYGSDLKSPGIGILIHKTLNPHGERLHFPENLALKVYNSKKNIIGEISSLNSNVILSINNSKTFVKTEMIAYDGLAIIIYSTSENFYEIKSESINFPIWLNKSDLTKNDLKYFLWNNFLLQYQKHLYPLIPLNLRSIPDKNGNKIVLVKNQKFEIILTGQISENWAKVNVNEYSDDEQDCGSNAKVLNKYSGWLKITDDNGTPNVWFYPKGC</sequence>
<dbReference type="EMBL" id="RQFF01000030">
    <property type="protein sequence ID" value="TGK69670.1"/>
    <property type="molecule type" value="Genomic_DNA"/>
</dbReference>
<gene>
    <name evidence="1" type="ORF">EHQ18_12855</name>
</gene>